<keyword evidence="2" id="KW-1185">Reference proteome</keyword>
<dbReference type="RefSeq" id="WP_074611889.1">
    <property type="nucleotide sequence ID" value="NZ_FNGY01000011.1"/>
</dbReference>
<gene>
    <name evidence="1" type="ORF">SAMN05421820_111124</name>
</gene>
<evidence type="ECO:0000313" key="1">
    <source>
        <dbReference type="EMBL" id="SDO05416.1"/>
    </source>
</evidence>
<evidence type="ECO:0008006" key="3">
    <source>
        <dbReference type="Google" id="ProtNLM"/>
    </source>
</evidence>
<evidence type="ECO:0000313" key="2">
    <source>
        <dbReference type="Proteomes" id="UP000183200"/>
    </source>
</evidence>
<dbReference type="STRING" id="430522.BFS30_08965"/>
<dbReference type="EMBL" id="FNGY01000011">
    <property type="protein sequence ID" value="SDO05416.1"/>
    <property type="molecule type" value="Genomic_DNA"/>
</dbReference>
<organism evidence="1 2">
    <name type="scientific">Pedobacter steynii</name>
    <dbReference type="NCBI Taxonomy" id="430522"/>
    <lineage>
        <taxon>Bacteria</taxon>
        <taxon>Pseudomonadati</taxon>
        <taxon>Bacteroidota</taxon>
        <taxon>Sphingobacteriia</taxon>
        <taxon>Sphingobacteriales</taxon>
        <taxon>Sphingobacteriaceae</taxon>
        <taxon>Pedobacter</taxon>
    </lineage>
</organism>
<proteinExistence type="predicted"/>
<accession>A0A1H0GEW9</accession>
<protein>
    <recommendedName>
        <fullName evidence="3">Orphan protein</fullName>
    </recommendedName>
</protein>
<dbReference type="AlphaFoldDB" id="A0A1H0GEW9"/>
<dbReference type="Pfam" id="PF20420">
    <property type="entry name" value="DUF6702"/>
    <property type="match status" value="1"/>
</dbReference>
<name>A0A1H0GEW9_9SPHI</name>
<dbReference type="InterPro" id="IPR046525">
    <property type="entry name" value="DUF6702"/>
</dbReference>
<dbReference type="OrthoDB" id="5735516at2"/>
<sequence length="158" mass="18576">MFQILLISFLHLFHPFYVSVTEITQNPKTKTVQVSVRVFFDDFEKALDHKYKAKLNILKPVDRKKVDLLIADYLQKHLQIKANQKPLLLKYIGYEIEEDAAWCYFETEKLGTIKNFDIRNDILFDEHDSQSNMVHVTLNGQRKSTKLDNPKAEAKLTF</sequence>
<dbReference type="Proteomes" id="UP000183200">
    <property type="component" value="Unassembled WGS sequence"/>
</dbReference>
<reference evidence="2" key="1">
    <citation type="submission" date="2016-10" db="EMBL/GenBank/DDBJ databases">
        <authorList>
            <person name="Varghese N."/>
            <person name="Submissions S."/>
        </authorList>
    </citation>
    <scope>NUCLEOTIDE SEQUENCE [LARGE SCALE GENOMIC DNA]</scope>
    <source>
        <strain evidence="2">DSM 19110</strain>
    </source>
</reference>